<evidence type="ECO:0000256" key="3">
    <source>
        <dbReference type="ARBA" id="ARBA00022723"/>
    </source>
</evidence>
<evidence type="ECO:0000256" key="7">
    <source>
        <dbReference type="ARBA" id="ARBA00048573"/>
    </source>
</evidence>
<keyword evidence="5 8" id="KW-0067">ATP-binding</keyword>
<feature type="transmembrane region" description="Helical" evidence="10">
    <location>
        <begin position="47"/>
        <end position="67"/>
    </location>
</feature>
<keyword evidence="10" id="KW-0812">Transmembrane</keyword>
<dbReference type="GO" id="GO:0000049">
    <property type="term" value="F:tRNA binding"/>
    <property type="evidence" value="ECO:0007669"/>
    <property type="project" value="TreeGrafter"/>
</dbReference>
<gene>
    <name evidence="8 12" type="primary">lysS</name>
    <name evidence="12" type="ORF">ABNO60_00080</name>
</gene>
<evidence type="ECO:0000256" key="1">
    <source>
        <dbReference type="ARBA" id="ARBA00008226"/>
    </source>
</evidence>
<keyword evidence="8 9" id="KW-0460">Magnesium</keyword>
<evidence type="ECO:0000256" key="4">
    <source>
        <dbReference type="ARBA" id="ARBA00022741"/>
    </source>
</evidence>
<reference evidence="12" key="1">
    <citation type="submission" date="2024-06" db="EMBL/GenBank/DDBJ databases">
        <title>Diversity, functionality, and evolutionary history of bacterial symbionts in false click beetles (Coleoptera, Throscidae).</title>
        <authorList>
            <person name="Wierz J.C."/>
            <person name="Malm H."/>
            <person name="Kaltenpoth M."/>
            <person name="Engl T."/>
        </authorList>
    </citation>
    <scope>NUCLEOTIDE SEQUENCE</scope>
    <source>
        <strain evidence="12">Tcar</strain>
    </source>
</reference>
<evidence type="ECO:0000256" key="8">
    <source>
        <dbReference type="HAMAP-Rule" id="MF_00252"/>
    </source>
</evidence>
<dbReference type="SUPFAM" id="SSF55681">
    <property type="entry name" value="Class II aaRS and biotin synthetases"/>
    <property type="match status" value="1"/>
</dbReference>
<keyword evidence="8" id="KW-0963">Cytoplasm</keyword>
<dbReference type="PANTHER" id="PTHR42918:SF15">
    <property type="entry name" value="LYSINE--TRNA LIGASE, CHLOROPLASTIC_MITOCHONDRIAL"/>
    <property type="match status" value="1"/>
</dbReference>
<dbReference type="PRINTS" id="PR00982">
    <property type="entry name" value="TRNASYNTHLYS"/>
</dbReference>
<name>A0AAU7QRW4_9FLAO</name>
<feature type="binding site" evidence="8">
    <location>
        <position position="403"/>
    </location>
    <ligand>
        <name>Mg(2+)</name>
        <dbReference type="ChEBI" id="CHEBI:18420"/>
        <label>1</label>
    </ligand>
</feature>
<dbReference type="GO" id="GO:0005524">
    <property type="term" value="F:ATP binding"/>
    <property type="evidence" value="ECO:0007669"/>
    <property type="project" value="UniProtKB-UniRule"/>
</dbReference>
<keyword evidence="3 8" id="KW-0479">Metal-binding</keyword>
<dbReference type="InterPro" id="IPR002313">
    <property type="entry name" value="Lys-tRNA-ligase_II"/>
</dbReference>
<comment type="catalytic activity">
    <reaction evidence="7 8 9">
        <text>tRNA(Lys) + L-lysine + ATP = L-lysyl-tRNA(Lys) + AMP + diphosphate</text>
        <dbReference type="Rhea" id="RHEA:20792"/>
        <dbReference type="Rhea" id="RHEA-COMP:9696"/>
        <dbReference type="Rhea" id="RHEA-COMP:9697"/>
        <dbReference type="ChEBI" id="CHEBI:30616"/>
        <dbReference type="ChEBI" id="CHEBI:32551"/>
        <dbReference type="ChEBI" id="CHEBI:33019"/>
        <dbReference type="ChEBI" id="CHEBI:78442"/>
        <dbReference type="ChEBI" id="CHEBI:78529"/>
        <dbReference type="ChEBI" id="CHEBI:456215"/>
        <dbReference type="EC" id="6.1.1.6"/>
    </reaction>
</comment>
<dbReference type="SUPFAM" id="SSF50249">
    <property type="entry name" value="Nucleic acid-binding proteins"/>
    <property type="match status" value="1"/>
</dbReference>
<sequence length="481" mass="57639">MLDQEIIRLKKLKILKNNNIDIYPSNNIFITDKIKNIKKKFILNKKIYLVGRIINIINIGKILFIIINDFYDKIQIYIKKNNLKNKNLFFIKNNILDIGDIIYVYGFLFKTKTKIITINVIKLKLLCKCLKILPYYKKNIKGIIYNKFSNIEKIHRYRYIDLIVNENSKKIFYIKSKIFYYIRKFLNKNKFIEVETPILHPIYGGAIANPFITYHLKNKEKIYLRIANEIYLKKIIVGGFNKIYELSKNFRNESIDKVHNPEFTMLELYITYKNFYWMMNFCKKFLLYICKKIHNNYIIKYNKYILNFKKPFIIKSIYEIIKDILKINIINITLKKLIKIFNNLNIKVNKNFIFNKNNIILKIFEKKCQSKCIQPTFIIDYPKDSSPLTKNINNNKNLVERFELFICGYEIANSYTELNDPFEQLKRFKHINNIDYDFINALKIGMPPTTGIGIGIDRLVMIFTNTLSIQDTIFFPQMKNF</sequence>
<evidence type="ECO:0000256" key="6">
    <source>
        <dbReference type="ARBA" id="ARBA00023146"/>
    </source>
</evidence>
<dbReference type="InterPro" id="IPR012340">
    <property type="entry name" value="NA-bd_OB-fold"/>
</dbReference>
<evidence type="ECO:0000256" key="2">
    <source>
        <dbReference type="ARBA" id="ARBA00022598"/>
    </source>
</evidence>
<dbReference type="GO" id="GO:0000287">
    <property type="term" value="F:magnesium ion binding"/>
    <property type="evidence" value="ECO:0007669"/>
    <property type="project" value="UniProtKB-UniRule"/>
</dbReference>
<dbReference type="InterPro" id="IPR018149">
    <property type="entry name" value="Lys-tRNA-synth_II_C"/>
</dbReference>
<dbReference type="Gene3D" id="3.30.930.10">
    <property type="entry name" value="Bira Bifunctional Protein, Domain 2"/>
    <property type="match status" value="1"/>
</dbReference>
<keyword evidence="4 8" id="KW-0547">Nucleotide-binding</keyword>
<keyword evidence="8" id="KW-0648">Protein biosynthesis</keyword>
<dbReference type="EMBL" id="CP157896">
    <property type="protein sequence ID" value="XBT18706.1"/>
    <property type="molecule type" value="Genomic_DNA"/>
</dbReference>
<evidence type="ECO:0000256" key="9">
    <source>
        <dbReference type="RuleBase" id="RU000336"/>
    </source>
</evidence>
<comment type="subcellular location">
    <subcellularLocation>
        <location evidence="8">Cytoplasm</location>
    </subcellularLocation>
</comment>
<dbReference type="GO" id="GO:0005829">
    <property type="term" value="C:cytosol"/>
    <property type="evidence" value="ECO:0007669"/>
    <property type="project" value="TreeGrafter"/>
</dbReference>
<dbReference type="AlphaFoldDB" id="A0AAU7QRW4"/>
<evidence type="ECO:0000313" key="12">
    <source>
        <dbReference type="EMBL" id="XBT18706.1"/>
    </source>
</evidence>
<keyword evidence="10" id="KW-1133">Transmembrane helix</keyword>
<dbReference type="Pfam" id="PF00152">
    <property type="entry name" value="tRNA-synt_2"/>
    <property type="match status" value="1"/>
</dbReference>
<accession>A0AAU7QRW4</accession>
<dbReference type="InterPro" id="IPR004365">
    <property type="entry name" value="NA-bd_OB_tRNA"/>
</dbReference>
<dbReference type="Pfam" id="PF01336">
    <property type="entry name" value="tRNA_anti-codon"/>
    <property type="match status" value="1"/>
</dbReference>
<dbReference type="InterPro" id="IPR004364">
    <property type="entry name" value="Aa-tRNA-synt_II"/>
</dbReference>
<dbReference type="HAMAP" id="MF_00252">
    <property type="entry name" value="Lys_tRNA_synth_class2"/>
    <property type="match status" value="1"/>
</dbReference>
<dbReference type="GO" id="GO:0004824">
    <property type="term" value="F:lysine-tRNA ligase activity"/>
    <property type="evidence" value="ECO:0007669"/>
    <property type="project" value="UniProtKB-UniRule"/>
</dbReference>
<dbReference type="NCBIfam" id="TIGR00499">
    <property type="entry name" value="lysS_bact"/>
    <property type="match status" value="1"/>
</dbReference>
<dbReference type="InterPro" id="IPR045864">
    <property type="entry name" value="aa-tRNA-synth_II/BPL/LPL"/>
</dbReference>
<keyword evidence="2 8" id="KW-0436">Ligase</keyword>
<keyword evidence="6 8" id="KW-0030">Aminoacyl-tRNA synthetase</keyword>
<protein>
    <recommendedName>
        <fullName evidence="8">Lysine--tRNA ligase</fullName>
        <ecNumber evidence="8">6.1.1.6</ecNumber>
    </recommendedName>
    <alternativeName>
        <fullName evidence="8">Lysyl-tRNA synthetase</fullName>
        <shortName evidence="8">LysRS</shortName>
    </alternativeName>
</protein>
<evidence type="ECO:0000256" key="5">
    <source>
        <dbReference type="ARBA" id="ARBA00022840"/>
    </source>
</evidence>
<dbReference type="EC" id="6.1.1.6" evidence="8"/>
<feature type="binding site" evidence="8">
    <location>
        <position position="410"/>
    </location>
    <ligand>
        <name>Mg(2+)</name>
        <dbReference type="ChEBI" id="CHEBI:18420"/>
        <label>2</label>
    </ligand>
</feature>
<evidence type="ECO:0000259" key="11">
    <source>
        <dbReference type="PROSITE" id="PS50862"/>
    </source>
</evidence>
<dbReference type="GO" id="GO:0006430">
    <property type="term" value="P:lysyl-tRNA aminoacylation"/>
    <property type="evidence" value="ECO:0007669"/>
    <property type="project" value="UniProtKB-UniRule"/>
</dbReference>
<dbReference type="PROSITE" id="PS50862">
    <property type="entry name" value="AA_TRNA_LIGASE_II"/>
    <property type="match status" value="1"/>
</dbReference>
<dbReference type="Gene3D" id="2.40.50.140">
    <property type="entry name" value="Nucleic acid-binding proteins"/>
    <property type="match status" value="1"/>
</dbReference>
<organism evidence="12">
    <name type="scientific">Candidatus Shikimatogenerans sp. Tcar</name>
    <dbReference type="NCBI Taxonomy" id="3158565"/>
    <lineage>
        <taxon>Bacteria</taxon>
        <taxon>Pseudomonadati</taxon>
        <taxon>Bacteroidota</taxon>
        <taxon>Flavobacteriia</taxon>
        <taxon>Flavobacteriales</taxon>
        <taxon>Candidatus Shikimatogenerans</taxon>
    </lineage>
</organism>
<comment type="subunit">
    <text evidence="8">Homodimer.</text>
</comment>
<feature type="binding site" evidence="8">
    <location>
        <position position="410"/>
    </location>
    <ligand>
        <name>Mg(2+)</name>
        <dbReference type="ChEBI" id="CHEBI:18420"/>
        <label>1</label>
    </ligand>
</feature>
<dbReference type="NCBIfam" id="NF001756">
    <property type="entry name" value="PRK00484.1"/>
    <property type="match status" value="1"/>
</dbReference>
<dbReference type="InterPro" id="IPR006195">
    <property type="entry name" value="aa-tRNA-synth_II"/>
</dbReference>
<dbReference type="PANTHER" id="PTHR42918">
    <property type="entry name" value="LYSYL-TRNA SYNTHETASE"/>
    <property type="match status" value="1"/>
</dbReference>
<comment type="similarity">
    <text evidence="1 8">Belongs to the class-II aminoacyl-tRNA synthetase family.</text>
</comment>
<proteinExistence type="inferred from homology"/>
<feature type="domain" description="Aminoacyl-transfer RNA synthetases class-II family profile" evidence="11">
    <location>
        <begin position="172"/>
        <end position="476"/>
    </location>
</feature>
<comment type="cofactor">
    <cofactor evidence="8 9">
        <name>Mg(2+)</name>
        <dbReference type="ChEBI" id="CHEBI:18420"/>
    </cofactor>
    <text evidence="8 9">Binds 3 Mg(2+) ions per subunit.</text>
</comment>
<evidence type="ECO:0000256" key="10">
    <source>
        <dbReference type="SAM" id="Phobius"/>
    </source>
</evidence>
<keyword evidence="10" id="KW-0472">Membrane</keyword>